<evidence type="ECO:0000256" key="2">
    <source>
        <dbReference type="ARBA" id="ARBA00022448"/>
    </source>
</evidence>
<feature type="domain" description="ABC transmembrane type-1" evidence="8">
    <location>
        <begin position="68"/>
        <end position="280"/>
    </location>
</feature>
<evidence type="ECO:0000313" key="10">
    <source>
        <dbReference type="Proteomes" id="UP000758022"/>
    </source>
</evidence>
<feature type="transmembrane region" description="Helical" evidence="7">
    <location>
        <begin position="210"/>
        <end position="234"/>
    </location>
</feature>
<sequence length="289" mass="32112">MEVFMKSARLTPYLFVLPALVLFVTFRFYPLVSGSLYSFTDWNGIAAPRFIGLGNYIEIVHDPVFWDMMRNCAVVICTLPIWVGLPLILAIFIHLGVPGGGFYRAAFFFPIVLSSIIIGTMFSIILRFDGSFNQFLAVMSLEPVDWLGDQRFALFSVICVAIWAHFGMNVLIFLSGLSTVPPELIDAAKVDGATLGQIIRKIIIPLLRSSIEFVAVITTITILTSMFGLIYMMTAGGPGTSTYMPEFLIWIMQGEFNRLGYASALSVILFLAVAVIGALQIRMMKSDWK</sequence>
<keyword evidence="4 7" id="KW-0812">Transmembrane</keyword>
<dbReference type="EMBL" id="JAAXQQ010000004">
    <property type="protein sequence ID" value="MBY3064689.1"/>
    <property type="molecule type" value="Genomic_DNA"/>
</dbReference>
<keyword evidence="2 7" id="KW-0813">Transport</keyword>
<gene>
    <name evidence="9" type="ORF">HFO74_14795</name>
</gene>
<dbReference type="PANTHER" id="PTHR30193">
    <property type="entry name" value="ABC TRANSPORTER PERMEASE PROTEIN"/>
    <property type="match status" value="1"/>
</dbReference>
<evidence type="ECO:0000256" key="6">
    <source>
        <dbReference type="ARBA" id="ARBA00023136"/>
    </source>
</evidence>
<keyword evidence="3" id="KW-1003">Cell membrane</keyword>
<dbReference type="AlphaFoldDB" id="A0AB35FD75"/>
<organism evidence="9 10">
    <name type="scientific">Rhizobium laguerreae</name>
    <dbReference type="NCBI Taxonomy" id="1076926"/>
    <lineage>
        <taxon>Bacteria</taxon>
        <taxon>Pseudomonadati</taxon>
        <taxon>Pseudomonadota</taxon>
        <taxon>Alphaproteobacteria</taxon>
        <taxon>Hyphomicrobiales</taxon>
        <taxon>Rhizobiaceae</taxon>
        <taxon>Rhizobium/Agrobacterium group</taxon>
        <taxon>Rhizobium</taxon>
    </lineage>
</organism>
<dbReference type="Pfam" id="PF00528">
    <property type="entry name" value="BPD_transp_1"/>
    <property type="match status" value="1"/>
</dbReference>
<evidence type="ECO:0000256" key="4">
    <source>
        <dbReference type="ARBA" id="ARBA00022692"/>
    </source>
</evidence>
<evidence type="ECO:0000259" key="8">
    <source>
        <dbReference type="PROSITE" id="PS50928"/>
    </source>
</evidence>
<dbReference type="SUPFAM" id="SSF161098">
    <property type="entry name" value="MetI-like"/>
    <property type="match status" value="1"/>
</dbReference>
<comment type="subcellular location">
    <subcellularLocation>
        <location evidence="1 7">Cell membrane</location>
        <topology evidence="1 7">Multi-pass membrane protein</topology>
    </subcellularLocation>
</comment>
<feature type="transmembrane region" description="Helical" evidence="7">
    <location>
        <begin position="12"/>
        <end position="32"/>
    </location>
</feature>
<dbReference type="PANTHER" id="PTHR30193:SF37">
    <property type="entry name" value="INNER MEMBRANE ABC TRANSPORTER PERMEASE PROTEIN YCJO"/>
    <property type="match status" value="1"/>
</dbReference>
<proteinExistence type="inferred from homology"/>
<evidence type="ECO:0000313" key="9">
    <source>
        <dbReference type="EMBL" id="MBY3064689.1"/>
    </source>
</evidence>
<dbReference type="CDD" id="cd06261">
    <property type="entry name" value="TM_PBP2"/>
    <property type="match status" value="1"/>
</dbReference>
<name>A0AB35FD75_9HYPH</name>
<evidence type="ECO:0000256" key="3">
    <source>
        <dbReference type="ARBA" id="ARBA00022475"/>
    </source>
</evidence>
<dbReference type="Proteomes" id="UP000758022">
    <property type="component" value="Unassembled WGS sequence"/>
</dbReference>
<dbReference type="InterPro" id="IPR000515">
    <property type="entry name" value="MetI-like"/>
</dbReference>
<feature type="transmembrane region" description="Helical" evidence="7">
    <location>
        <begin position="259"/>
        <end position="279"/>
    </location>
</feature>
<comment type="similarity">
    <text evidence="7">Belongs to the binding-protein-dependent transport system permease family.</text>
</comment>
<dbReference type="PROSITE" id="PS50928">
    <property type="entry name" value="ABC_TM1"/>
    <property type="match status" value="1"/>
</dbReference>
<dbReference type="GO" id="GO:0055085">
    <property type="term" value="P:transmembrane transport"/>
    <property type="evidence" value="ECO:0007669"/>
    <property type="project" value="InterPro"/>
</dbReference>
<evidence type="ECO:0000256" key="7">
    <source>
        <dbReference type="RuleBase" id="RU363032"/>
    </source>
</evidence>
<keyword evidence="5 7" id="KW-1133">Transmembrane helix</keyword>
<keyword evidence="6 7" id="KW-0472">Membrane</keyword>
<feature type="transmembrane region" description="Helical" evidence="7">
    <location>
        <begin position="152"/>
        <end position="174"/>
    </location>
</feature>
<dbReference type="Gene3D" id="1.10.3720.10">
    <property type="entry name" value="MetI-like"/>
    <property type="match status" value="1"/>
</dbReference>
<feature type="transmembrane region" description="Helical" evidence="7">
    <location>
        <begin position="105"/>
        <end position="126"/>
    </location>
</feature>
<reference evidence="9" key="1">
    <citation type="submission" date="2020-04" db="EMBL/GenBank/DDBJ databases">
        <title>Global-level population genomics supports evidence of horizontal gene transfer on evolution of Rhizobia in Lentils.</title>
        <authorList>
            <person name="Gai Y."/>
            <person name="Cook D."/>
            <person name="Riely B."/>
        </authorList>
    </citation>
    <scope>NUCLEOTIDE SEQUENCE</scope>
    <source>
        <strain evidence="9">TLR9</strain>
    </source>
</reference>
<dbReference type="InterPro" id="IPR035906">
    <property type="entry name" value="MetI-like_sf"/>
</dbReference>
<dbReference type="SUPFAM" id="SSF160964">
    <property type="entry name" value="MalF N-terminal region-like"/>
    <property type="match status" value="1"/>
</dbReference>
<dbReference type="GO" id="GO:0005886">
    <property type="term" value="C:plasma membrane"/>
    <property type="evidence" value="ECO:0007669"/>
    <property type="project" value="UniProtKB-SubCell"/>
</dbReference>
<comment type="caution">
    <text evidence="9">The sequence shown here is derived from an EMBL/GenBank/DDBJ whole genome shotgun (WGS) entry which is preliminary data.</text>
</comment>
<feature type="transmembrane region" description="Helical" evidence="7">
    <location>
        <begin position="73"/>
        <end position="93"/>
    </location>
</feature>
<evidence type="ECO:0000256" key="1">
    <source>
        <dbReference type="ARBA" id="ARBA00004651"/>
    </source>
</evidence>
<accession>A0AB35FD75</accession>
<evidence type="ECO:0000256" key="5">
    <source>
        <dbReference type="ARBA" id="ARBA00022989"/>
    </source>
</evidence>
<protein>
    <submittedName>
        <fullName evidence="9">Sugar ABC transporter permease</fullName>
    </submittedName>
</protein>
<dbReference type="InterPro" id="IPR051393">
    <property type="entry name" value="ABC_transporter_permease"/>
</dbReference>